<comment type="subunit">
    <text evidence="5">Self-interacts. Interacts with FtsZ.</text>
</comment>
<dbReference type="NCBIfam" id="TIGR01174">
    <property type="entry name" value="ftsA"/>
    <property type="match status" value="1"/>
</dbReference>
<dbReference type="Pfam" id="PF02491">
    <property type="entry name" value="SHS2_FTSA"/>
    <property type="match status" value="1"/>
</dbReference>
<evidence type="ECO:0000313" key="9">
    <source>
        <dbReference type="EMBL" id="PWK11639.1"/>
    </source>
</evidence>
<comment type="caution">
    <text evidence="9">The sequence shown here is derived from an EMBL/GenBank/DDBJ whole genome shotgun (WGS) entry which is preliminary data.</text>
</comment>
<comment type="similarity">
    <text evidence="5 6">Belongs to the FtsA/MreB family.</text>
</comment>
<keyword evidence="2 5" id="KW-0132">Cell division</keyword>
<evidence type="ECO:0000313" key="10">
    <source>
        <dbReference type="Proteomes" id="UP000245634"/>
    </source>
</evidence>
<comment type="function">
    <text evidence="5 6">Cell division protein that is involved in the assembly of the Z ring. May serve as a membrane anchor for the Z ring.</text>
</comment>
<dbReference type="Proteomes" id="UP000245634">
    <property type="component" value="Unassembled WGS sequence"/>
</dbReference>
<evidence type="ECO:0000259" key="8">
    <source>
        <dbReference type="SMART" id="SM00842"/>
    </source>
</evidence>
<accession>A0A316D8V2</accession>
<keyword evidence="10" id="KW-1185">Reference proteome</keyword>
<dbReference type="Gene3D" id="3.30.420.40">
    <property type="match status" value="2"/>
</dbReference>
<feature type="domain" description="SHS2" evidence="8">
    <location>
        <begin position="7"/>
        <end position="194"/>
    </location>
</feature>
<proteinExistence type="inferred from homology"/>
<dbReference type="GO" id="GO:0032153">
    <property type="term" value="C:cell division site"/>
    <property type="evidence" value="ECO:0007669"/>
    <property type="project" value="UniProtKB-UniRule"/>
</dbReference>
<evidence type="ECO:0000256" key="2">
    <source>
        <dbReference type="ARBA" id="ARBA00022618"/>
    </source>
</evidence>
<dbReference type="AlphaFoldDB" id="A0A316D8V2"/>
<dbReference type="CDD" id="cd24048">
    <property type="entry name" value="ASKHA_NBD_FtsA"/>
    <property type="match status" value="1"/>
</dbReference>
<evidence type="ECO:0000256" key="3">
    <source>
        <dbReference type="ARBA" id="ARBA00023136"/>
    </source>
</evidence>
<dbReference type="RefSeq" id="WP_109689765.1">
    <property type="nucleotide sequence ID" value="NZ_QGGL01000010.1"/>
</dbReference>
<dbReference type="InterPro" id="IPR043129">
    <property type="entry name" value="ATPase_NBD"/>
</dbReference>
<dbReference type="Pfam" id="PF14450">
    <property type="entry name" value="FtsA"/>
    <property type="match status" value="2"/>
</dbReference>
<keyword evidence="4 5" id="KW-0131">Cell cycle</keyword>
<dbReference type="InterPro" id="IPR050696">
    <property type="entry name" value="FtsA/MreB"/>
</dbReference>
<gene>
    <name evidence="5" type="primary">ftsA</name>
    <name evidence="9" type="ORF">C7459_110168</name>
</gene>
<keyword evidence="3 5" id="KW-0472">Membrane</keyword>
<evidence type="ECO:0000256" key="6">
    <source>
        <dbReference type="PIRNR" id="PIRNR003101"/>
    </source>
</evidence>
<dbReference type="Gene3D" id="3.30.1490.110">
    <property type="match status" value="1"/>
</dbReference>
<dbReference type="EMBL" id="QGGL01000010">
    <property type="protein sequence ID" value="PWK11639.1"/>
    <property type="molecule type" value="Genomic_DNA"/>
</dbReference>
<evidence type="ECO:0000256" key="4">
    <source>
        <dbReference type="ARBA" id="ARBA00023306"/>
    </source>
</evidence>
<reference evidence="9 10" key="1">
    <citation type="submission" date="2018-05" db="EMBL/GenBank/DDBJ databases">
        <title>Genomic Encyclopedia of Type Strains, Phase IV (KMG-IV): sequencing the most valuable type-strain genomes for metagenomic binning, comparative biology and taxonomic classification.</title>
        <authorList>
            <person name="Goeker M."/>
        </authorList>
    </citation>
    <scope>NUCLEOTIDE SEQUENCE [LARGE SCALE GENOMIC DNA]</scope>
    <source>
        <strain evidence="9 10">DSM 18773</strain>
    </source>
</reference>
<sequence>MTNGDIIVSLDIGTSKVRAIIGEMSGTGIQIIGVGSAEGDGIRKGAIVDIDKTVQSIRAAIDHAERMVGIEIASAYVGISGNHISLQSSRGVVAVNSPNREIGEEDIDRVLQASRVIALAPEREIIDVVPKMYIVDGLDEIADPRGMIGVRLEVETYIITGSRTVIHNLLRCVERAGVQIAGLVLSPLAASTVALTSDERKLGVGLVDIGAGQTTISIFKNGILEATSVLPVGGDHVTNDIAIGLRTQTDVAERVKVRHGNALVSTASAEESFKVTRVGSNVDKEFTQVDLSNIVEPRMQEIFQMVRQEVERLGFKELPSGYVLTGGVAAMPSVDKLAEFELDANVRVSIPDYLGVKDTSFVNGVGIIKYVGRNSTRKSEAQAAPRRKQNSGGTNAGGGGIVDRIKSWFSEFV</sequence>
<feature type="region of interest" description="Disordered" evidence="7">
    <location>
        <begin position="378"/>
        <end position="399"/>
    </location>
</feature>
<protein>
    <recommendedName>
        <fullName evidence="5 6">Cell division protein FtsA</fullName>
    </recommendedName>
</protein>
<dbReference type="PANTHER" id="PTHR32432">
    <property type="entry name" value="CELL DIVISION PROTEIN FTSA-RELATED"/>
    <property type="match status" value="1"/>
</dbReference>
<name>A0A316D8V2_9BACL</name>
<comment type="subcellular location">
    <subcellularLocation>
        <location evidence="5">Cell membrane</location>
        <topology evidence="5">Peripheral membrane protein</topology>
        <orientation evidence="5">Cytoplasmic side</orientation>
    </subcellularLocation>
    <text evidence="5">Localizes to the Z ring in an FtsZ-dependent manner. Targeted to the membrane through a conserved C-terminal amphipathic helix.</text>
</comment>
<evidence type="ECO:0000256" key="7">
    <source>
        <dbReference type="SAM" id="MobiDB-lite"/>
    </source>
</evidence>
<dbReference type="GO" id="GO:0009898">
    <property type="term" value="C:cytoplasmic side of plasma membrane"/>
    <property type="evidence" value="ECO:0007669"/>
    <property type="project" value="UniProtKB-UniRule"/>
</dbReference>
<dbReference type="PANTHER" id="PTHR32432:SF4">
    <property type="entry name" value="CELL DIVISION PROTEIN FTSA"/>
    <property type="match status" value="1"/>
</dbReference>
<dbReference type="InterPro" id="IPR020823">
    <property type="entry name" value="Cell_div_FtsA"/>
</dbReference>
<dbReference type="OrthoDB" id="9768127at2"/>
<dbReference type="GO" id="GO:0043093">
    <property type="term" value="P:FtsZ-dependent cytokinesis"/>
    <property type="evidence" value="ECO:0007669"/>
    <property type="project" value="UniProtKB-UniRule"/>
</dbReference>
<dbReference type="FunFam" id="3.30.1490.110:FF:000003">
    <property type="entry name" value="Cell division protein FtsA"/>
    <property type="match status" value="1"/>
</dbReference>
<organism evidence="9 10">
    <name type="scientific">Tumebacillus permanentifrigoris</name>
    <dbReference type="NCBI Taxonomy" id="378543"/>
    <lineage>
        <taxon>Bacteria</taxon>
        <taxon>Bacillati</taxon>
        <taxon>Bacillota</taxon>
        <taxon>Bacilli</taxon>
        <taxon>Bacillales</taxon>
        <taxon>Alicyclobacillaceae</taxon>
        <taxon>Tumebacillus</taxon>
    </lineage>
</organism>
<dbReference type="HAMAP" id="MF_02033">
    <property type="entry name" value="FtsA"/>
    <property type="match status" value="1"/>
</dbReference>
<dbReference type="SUPFAM" id="SSF53067">
    <property type="entry name" value="Actin-like ATPase domain"/>
    <property type="match status" value="2"/>
</dbReference>
<evidence type="ECO:0000256" key="5">
    <source>
        <dbReference type="HAMAP-Rule" id="MF_02033"/>
    </source>
</evidence>
<dbReference type="SMART" id="SM00842">
    <property type="entry name" value="FtsA"/>
    <property type="match status" value="1"/>
</dbReference>
<dbReference type="PIRSF" id="PIRSF003101">
    <property type="entry name" value="FtsA"/>
    <property type="match status" value="1"/>
</dbReference>
<keyword evidence="1 5" id="KW-1003">Cell membrane</keyword>
<evidence type="ECO:0000256" key="1">
    <source>
        <dbReference type="ARBA" id="ARBA00022475"/>
    </source>
</evidence>
<dbReference type="InterPro" id="IPR003494">
    <property type="entry name" value="SHS2_FtsA"/>
</dbReference>